<dbReference type="InterPro" id="IPR007627">
    <property type="entry name" value="RNA_pol_sigma70_r2"/>
</dbReference>
<dbReference type="Gene3D" id="1.10.10.10">
    <property type="entry name" value="Winged helix-like DNA-binding domain superfamily/Winged helix DNA-binding domain"/>
    <property type="match status" value="1"/>
</dbReference>
<keyword evidence="8" id="KW-1185">Reference proteome</keyword>
<dbReference type="Gene3D" id="1.10.1740.10">
    <property type="match status" value="1"/>
</dbReference>
<dbReference type="InterPro" id="IPR013325">
    <property type="entry name" value="RNA_pol_sigma_r2"/>
</dbReference>
<keyword evidence="3" id="KW-0731">Sigma factor</keyword>
<keyword evidence="4" id="KW-0804">Transcription</keyword>
<dbReference type="InterPro" id="IPR013324">
    <property type="entry name" value="RNA_pol_sigma_r3/r4-like"/>
</dbReference>
<protein>
    <submittedName>
        <fullName evidence="7">Sigma-70 family RNA polymerase sigma factor</fullName>
    </submittedName>
</protein>
<evidence type="ECO:0000256" key="1">
    <source>
        <dbReference type="ARBA" id="ARBA00010641"/>
    </source>
</evidence>
<dbReference type="InterPro" id="IPR014284">
    <property type="entry name" value="RNA_pol_sigma-70_dom"/>
</dbReference>
<comment type="similarity">
    <text evidence="1">Belongs to the sigma-70 factor family. ECF subfamily.</text>
</comment>
<dbReference type="Pfam" id="PF08281">
    <property type="entry name" value="Sigma70_r4_2"/>
    <property type="match status" value="1"/>
</dbReference>
<reference evidence="7 8" key="1">
    <citation type="submission" date="2022-12" db="EMBL/GenBank/DDBJ databases">
        <title>Hymenobacter canadensis sp. nov. isolated from lake water of the Cambridge Bay, Canada.</title>
        <authorList>
            <person name="Kim W.H."/>
            <person name="Lee Y.M."/>
        </authorList>
    </citation>
    <scope>NUCLEOTIDE SEQUENCE [LARGE SCALE GENOMIC DNA]</scope>
    <source>
        <strain evidence="7 8">PAMC 29467</strain>
        <plasmid evidence="7 8">unnamed1</plasmid>
    </source>
</reference>
<keyword evidence="2" id="KW-0805">Transcription regulation</keyword>
<dbReference type="PANTHER" id="PTHR43133">
    <property type="entry name" value="RNA POLYMERASE ECF-TYPE SIGMA FACTO"/>
    <property type="match status" value="1"/>
</dbReference>
<evidence type="ECO:0000259" key="5">
    <source>
        <dbReference type="Pfam" id="PF04542"/>
    </source>
</evidence>
<feature type="domain" description="RNA polymerase sigma-70 region 2" evidence="5">
    <location>
        <begin position="40"/>
        <end position="106"/>
    </location>
</feature>
<evidence type="ECO:0000313" key="7">
    <source>
        <dbReference type="EMBL" id="WBA44091.1"/>
    </source>
</evidence>
<gene>
    <name evidence="7" type="ORF">O3303_19570</name>
</gene>
<dbReference type="InterPro" id="IPR039425">
    <property type="entry name" value="RNA_pol_sigma-70-like"/>
</dbReference>
<proteinExistence type="inferred from homology"/>
<dbReference type="SUPFAM" id="SSF88946">
    <property type="entry name" value="Sigma2 domain of RNA polymerase sigma factors"/>
    <property type="match status" value="1"/>
</dbReference>
<dbReference type="NCBIfam" id="TIGR02937">
    <property type="entry name" value="sigma70-ECF"/>
    <property type="match status" value="1"/>
</dbReference>
<sequence>MPSVLYSEVSNEREISLRAQEDMRLVEEALAGSAKAYEGLMRKYRKSVYHLTLKMVRDTDDAEDLTLEIFAKAFRALPKYQTMFAFSTWLFRIATNHTIDFVRRNRLRTQSLSAGIALGEGESIALDVASLDLDPQQAYMRQQRIELVQELVEMLPPKYMALIRLRYFNELSYDEIAQQMGAPLGTVKAQLHRARELLSMFAKGSKAAI</sequence>
<evidence type="ECO:0000259" key="6">
    <source>
        <dbReference type="Pfam" id="PF08281"/>
    </source>
</evidence>
<dbReference type="InterPro" id="IPR036388">
    <property type="entry name" value="WH-like_DNA-bd_sf"/>
</dbReference>
<accession>A0ABY7LUL9</accession>
<dbReference type="SUPFAM" id="SSF88659">
    <property type="entry name" value="Sigma3 and sigma4 domains of RNA polymerase sigma factors"/>
    <property type="match status" value="1"/>
</dbReference>
<name>A0ABY7LUL9_9BACT</name>
<keyword evidence="7" id="KW-0614">Plasmid</keyword>
<organism evidence="7 8">
    <name type="scientific">Hymenobacter canadensis</name>
    <dbReference type="NCBI Taxonomy" id="2999067"/>
    <lineage>
        <taxon>Bacteria</taxon>
        <taxon>Pseudomonadati</taxon>
        <taxon>Bacteroidota</taxon>
        <taxon>Cytophagia</taxon>
        <taxon>Cytophagales</taxon>
        <taxon>Hymenobacteraceae</taxon>
        <taxon>Hymenobacter</taxon>
    </lineage>
</organism>
<feature type="domain" description="RNA polymerase sigma factor 70 region 4 type 2" evidence="6">
    <location>
        <begin position="146"/>
        <end position="198"/>
    </location>
</feature>
<evidence type="ECO:0000256" key="3">
    <source>
        <dbReference type="ARBA" id="ARBA00023082"/>
    </source>
</evidence>
<evidence type="ECO:0000313" key="8">
    <source>
        <dbReference type="Proteomes" id="UP001211005"/>
    </source>
</evidence>
<dbReference type="CDD" id="cd06171">
    <property type="entry name" value="Sigma70_r4"/>
    <property type="match status" value="1"/>
</dbReference>
<dbReference type="EMBL" id="CP114768">
    <property type="protein sequence ID" value="WBA44091.1"/>
    <property type="molecule type" value="Genomic_DNA"/>
</dbReference>
<dbReference type="Proteomes" id="UP001211005">
    <property type="component" value="Plasmid unnamed1"/>
</dbReference>
<dbReference type="RefSeq" id="WP_269562123.1">
    <property type="nucleotide sequence ID" value="NZ_CP114768.1"/>
</dbReference>
<dbReference type="Pfam" id="PF04542">
    <property type="entry name" value="Sigma70_r2"/>
    <property type="match status" value="1"/>
</dbReference>
<dbReference type="InterPro" id="IPR013249">
    <property type="entry name" value="RNA_pol_sigma70_r4_t2"/>
</dbReference>
<evidence type="ECO:0000256" key="2">
    <source>
        <dbReference type="ARBA" id="ARBA00023015"/>
    </source>
</evidence>
<evidence type="ECO:0000256" key="4">
    <source>
        <dbReference type="ARBA" id="ARBA00023163"/>
    </source>
</evidence>
<dbReference type="PANTHER" id="PTHR43133:SF51">
    <property type="entry name" value="RNA POLYMERASE SIGMA FACTOR"/>
    <property type="match status" value="1"/>
</dbReference>
<geneLocation type="plasmid" evidence="7 8">
    <name>unnamed1</name>
</geneLocation>